<evidence type="ECO:0000313" key="4">
    <source>
        <dbReference type="EMBL" id="MDS9467674.1"/>
    </source>
</evidence>
<sequence>MNLAEHILNPGLATPDKLAMSVVGLSRADRWSNARLRQAVLQTANGFQMMGLKAGAQVLLHLPPGPAAPIVLLGAIAAGLVPAIDLRATERVGGPMADIAPSLIVAEKLAVACGQDVPQASPQQLLDAGEPAGFDFIQRDPDQPAYLATNGVGCSHRVALAALQFLVKAHDLCAQDRFLQVGGWDELSQLEIGLLAPLLAGGSVLIPSAGVEPYQIPLLGSRHGGTILCGRASALQGLIGPHWRSWNGLRLGLATSRPDGEELQNSWQQHTGTDLRGPSERDNEPAVLPD</sequence>
<dbReference type="PANTHER" id="PTHR43352">
    <property type="entry name" value="ACETYL-COA SYNTHETASE"/>
    <property type="match status" value="1"/>
</dbReference>
<proteinExistence type="predicted"/>
<name>A0ABU2HTP9_9RHOB</name>
<dbReference type="InterPro" id="IPR042099">
    <property type="entry name" value="ANL_N_sf"/>
</dbReference>
<evidence type="ECO:0000256" key="1">
    <source>
        <dbReference type="ARBA" id="ARBA00022598"/>
    </source>
</evidence>
<dbReference type="Pfam" id="PF00501">
    <property type="entry name" value="AMP-binding"/>
    <property type="match status" value="1"/>
</dbReference>
<dbReference type="PANTHER" id="PTHR43352:SF1">
    <property type="entry name" value="ANTHRANILATE--COA LIGASE"/>
    <property type="match status" value="1"/>
</dbReference>
<dbReference type="Proteomes" id="UP001269144">
    <property type="component" value="Unassembled WGS sequence"/>
</dbReference>
<dbReference type="SUPFAM" id="SSF56801">
    <property type="entry name" value="Acetyl-CoA synthetase-like"/>
    <property type="match status" value="1"/>
</dbReference>
<feature type="compositionally biased region" description="Polar residues" evidence="2">
    <location>
        <begin position="263"/>
        <end position="272"/>
    </location>
</feature>
<gene>
    <name evidence="4" type="ORF">RGQ15_08830</name>
</gene>
<dbReference type="Gene3D" id="3.40.50.12780">
    <property type="entry name" value="N-terminal domain of ligase-like"/>
    <property type="match status" value="1"/>
</dbReference>
<comment type="caution">
    <text evidence="4">The sequence shown here is derived from an EMBL/GenBank/DDBJ whole genome shotgun (WGS) entry which is preliminary data.</text>
</comment>
<reference evidence="5" key="1">
    <citation type="submission" date="2023-07" db="EMBL/GenBank/DDBJ databases">
        <title>Paracoccus sp. MBLB3053 whole genome sequence.</title>
        <authorList>
            <person name="Hwang C.Y."/>
            <person name="Cho E.-S."/>
            <person name="Seo M.-J."/>
        </authorList>
    </citation>
    <scope>NUCLEOTIDE SEQUENCE [LARGE SCALE GENOMIC DNA]</scope>
    <source>
        <strain evidence="5">MBLB3053</strain>
    </source>
</reference>
<feature type="region of interest" description="Disordered" evidence="2">
    <location>
        <begin position="260"/>
        <end position="290"/>
    </location>
</feature>
<dbReference type="EMBL" id="JAVQLW010000001">
    <property type="protein sequence ID" value="MDS9467674.1"/>
    <property type="molecule type" value="Genomic_DNA"/>
</dbReference>
<feature type="domain" description="AMP-dependent synthetase/ligase" evidence="3">
    <location>
        <begin position="14"/>
        <end position="272"/>
    </location>
</feature>
<evidence type="ECO:0000313" key="5">
    <source>
        <dbReference type="Proteomes" id="UP001269144"/>
    </source>
</evidence>
<accession>A0ABU2HTP9</accession>
<evidence type="ECO:0000259" key="3">
    <source>
        <dbReference type="Pfam" id="PF00501"/>
    </source>
</evidence>
<keyword evidence="1" id="KW-0436">Ligase</keyword>
<dbReference type="InterPro" id="IPR000873">
    <property type="entry name" value="AMP-dep_synth/lig_dom"/>
</dbReference>
<keyword evidence="5" id="KW-1185">Reference proteome</keyword>
<organism evidence="4 5">
    <name type="scientific">Paracoccus aurantius</name>
    <dbReference type="NCBI Taxonomy" id="3073814"/>
    <lineage>
        <taxon>Bacteria</taxon>
        <taxon>Pseudomonadati</taxon>
        <taxon>Pseudomonadota</taxon>
        <taxon>Alphaproteobacteria</taxon>
        <taxon>Rhodobacterales</taxon>
        <taxon>Paracoccaceae</taxon>
        <taxon>Paracoccus</taxon>
    </lineage>
</organism>
<evidence type="ECO:0000256" key="2">
    <source>
        <dbReference type="SAM" id="MobiDB-lite"/>
    </source>
</evidence>
<dbReference type="RefSeq" id="WP_311159844.1">
    <property type="nucleotide sequence ID" value="NZ_JAVQLW010000001.1"/>
</dbReference>
<protein>
    <recommendedName>
        <fullName evidence="3">AMP-dependent synthetase/ligase domain-containing protein</fullName>
    </recommendedName>
</protein>